<evidence type="ECO:0000259" key="15">
    <source>
        <dbReference type="PROSITE" id="PS50109"/>
    </source>
</evidence>
<keyword evidence="10" id="KW-0067">ATP-binding</keyword>
<evidence type="ECO:0000256" key="3">
    <source>
        <dbReference type="ARBA" id="ARBA00012438"/>
    </source>
</evidence>
<dbReference type="InterPro" id="IPR004358">
    <property type="entry name" value="Sig_transdc_His_kin-like_C"/>
</dbReference>
<evidence type="ECO:0000256" key="1">
    <source>
        <dbReference type="ARBA" id="ARBA00000085"/>
    </source>
</evidence>
<keyword evidence="8" id="KW-0547">Nucleotide-binding</keyword>
<dbReference type="Gene3D" id="3.30.565.10">
    <property type="entry name" value="Histidine kinase-like ATPase, C-terminal domain"/>
    <property type="match status" value="1"/>
</dbReference>
<name>A0A2R5EQC2_9BACL</name>
<evidence type="ECO:0000256" key="4">
    <source>
        <dbReference type="ARBA" id="ARBA00022475"/>
    </source>
</evidence>
<keyword evidence="5" id="KW-0597">Phosphoprotein</keyword>
<dbReference type="InterPro" id="IPR003660">
    <property type="entry name" value="HAMP_dom"/>
</dbReference>
<evidence type="ECO:0000256" key="12">
    <source>
        <dbReference type="ARBA" id="ARBA00023012"/>
    </source>
</evidence>
<evidence type="ECO:0000313" key="17">
    <source>
        <dbReference type="EMBL" id="GBG05963.1"/>
    </source>
</evidence>
<keyword evidence="11 14" id="KW-1133">Transmembrane helix</keyword>
<keyword evidence="12" id="KW-0902">Two-component regulatory system</keyword>
<feature type="domain" description="HAMP" evidence="16">
    <location>
        <begin position="304"/>
        <end position="356"/>
    </location>
</feature>
<evidence type="ECO:0000256" key="9">
    <source>
        <dbReference type="ARBA" id="ARBA00022777"/>
    </source>
</evidence>
<dbReference type="EC" id="2.7.13.3" evidence="3"/>
<evidence type="ECO:0000256" key="2">
    <source>
        <dbReference type="ARBA" id="ARBA00004651"/>
    </source>
</evidence>
<evidence type="ECO:0000313" key="18">
    <source>
        <dbReference type="Proteomes" id="UP000245202"/>
    </source>
</evidence>
<comment type="subcellular location">
    <subcellularLocation>
        <location evidence="2">Cell membrane</location>
        <topology evidence="2">Multi-pass membrane protein</topology>
    </subcellularLocation>
</comment>
<dbReference type="PROSITE" id="PS50885">
    <property type="entry name" value="HAMP"/>
    <property type="match status" value="1"/>
</dbReference>
<dbReference type="SMART" id="SM00387">
    <property type="entry name" value="HATPase_c"/>
    <property type="match status" value="1"/>
</dbReference>
<reference evidence="17 18" key="1">
    <citation type="submission" date="2017-08" db="EMBL/GenBank/DDBJ databases">
        <title>Substantial Increase in Enzyme Production by Combined Drug-Resistance Mutations in Paenibacillus agaridevorans.</title>
        <authorList>
            <person name="Tanaka Y."/>
            <person name="Funane K."/>
            <person name="Hosaka T."/>
            <person name="Shiwa Y."/>
            <person name="Fujita N."/>
            <person name="Miyazaki T."/>
            <person name="Yoshikawa H."/>
            <person name="Murakami K."/>
            <person name="Kasahara K."/>
            <person name="Inaoka T."/>
            <person name="Hiraga Y."/>
            <person name="Ochi K."/>
        </authorList>
    </citation>
    <scope>NUCLEOTIDE SEQUENCE [LARGE SCALE GENOMIC DNA]</scope>
    <source>
        <strain evidence="17 18">T-3040</strain>
    </source>
</reference>
<protein>
    <recommendedName>
        <fullName evidence="3">histidine kinase</fullName>
        <ecNumber evidence="3">2.7.13.3</ecNumber>
    </recommendedName>
</protein>
<dbReference type="Proteomes" id="UP000245202">
    <property type="component" value="Unassembled WGS sequence"/>
</dbReference>
<sequence>MISSIQFVWHNSTIRLRLIILLLLFVIFPLMIAVFMYGSSIQQMSKEEIVRSDRYTVQTQAFHIDKNIEDILLASNWIGLDSRIITNLLKDPPFSTYDFVVMNEEIISRLQEVKDYMLPGNGEITLIHLNGNVYSTSPGYSTSKFDQLSQTEWFRHALKLDGFYHWFSQDKSYLSVARVLKGDGGSKNLAVLLIQVEAGSLLVKNEEDNRDNRTISLIDNAGTILLSSNPSLIGNSYMPSIEKSIQDDDRDPQSYDLEKMNWKVMLEYDQNEFAENIADFKLKLFITLALLIVLFFLLISLHAVTITKPLRMLEAHFQRINRSNMVQRVKLSGPREVKSLLKHYNGMVIKLLDSLKRNEEESRKKEMARLQALQAQINPHFLFNTLNMIKWTAYMSEAPNVADMVSNLGKMLELSINRSGDFLTLKEELEHLELYIELQKMRFQENFQLEIEVPESMLDGRVPKLLLQPIVENAILHGFAKSNVARKVLIRAAYHRYGILIEVADNGIGISEEKIQEILSLEQSDENRRFSGIGLRNVHDRIQLYFGKTYGIEIESDLNKGTIIKVLIPYERNRGDEFEGTNR</sequence>
<dbReference type="GO" id="GO:0000155">
    <property type="term" value="F:phosphorelay sensor kinase activity"/>
    <property type="evidence" value="ECO:0007669"/>
    <property type="project" value="InterPro"/>
</dbReference>
<evidence type="ECO:0000256" key="10">
    <source>
        <dbReference type="ARBA" id="ARBA00022840"/>
    </source>
</evidence>
<accession>A0A2R5EQC2</accession>
<evidence type="ECO:0000259" key="16">
    <source>
        <dbReference type="PROSITE" id="PS50885"/>
    </source>
</evidence>
<dbReference type="Pfam" id="PF06580">
    <property type="entry name" value="His_kinase"/>
    <property type="match status" value="1"/>
</dbReference>
<feature type="transmembrane region" description="Helical" evidence="14">
    <location>
        <begin position="16"/>
        <end position="37"/>
    </location>
</feature>
<keyword evidence="18" id="KW-1185">Reference proteome</keyword>
<dbReference type="Pfam" id="PF02518">
    <property type="entry name" value="HATPase_c"/>
    <property type="match status" value="1"/>
</dbReference>
<keyword evidence="9 17" id="KW-0418">Kinase</keyword>
<evidence type="ECO:0000256" key="14">
    <source>
        <dbReference type="SAM" id="Phobius"/>
    </source>
</evidence>
<keyword evidence="4" id="KW-1003">Cell membrane</keyword>
<dbReference type="PROSITE" id="PS50109">
    <property type="entry name" value="HIS_KIN"/>
    <property type="match status" value="1"/>
</dbReference>
<keyword evidence="13 14" id="KW-0472">Membrane</keyword>
<dbReference type="PANTHER" id="PTHR34220:SF11">
    <property type="entry name" value="SENSOR PROTEIN KINASE HPTS"/>
    <property type="match status" value="1"/>
</dbReference>
<dbReference type="AlphaFoldDB" id="A0A2R5EQC2"/>
<evidence type="ECO:0000256" key="11">
    <source>
        <dbReference type="ARBA" id="ARBA00022989"/>
    </source>
</evidence>
<organism evidence="17 18">
    <name type="scientific">Paenibacillus agaridevorans</name>
    <dbReference type="NCBI Taxonomy" id="171404"/>
    <lineage>
        <taxon>Bacteria</taxon>
        <taxon>Bacillati</taxon>
        <taxon>Bacillota</taxon>
        <taxon>Bacilli</taxon>
        <taxon>Bacillales</taxon>
        <taxon>Paenibacillaceae</taxon>
        <taxon>Paenibacillus</taxon>
    </lineage>
</organism>
<dbReference type="InterPro" id="IPR050640">
    <property type="entry name" value="Bact_2-comp_sensor_kinase"/>
</dbReference>
<gene>
    <name evidence="17" type="ORF">PAT3040_00451</name>
</gene>
<evidence type="ECO:0000256" key="13">
    <source>
        <dbReference type="ARBA" id="ARBA00023136"/>
    </source>
</evidence>
<evidence type="ECO:0000256" key="5">
    <source>
        <dbReference type="ARBA" id="ARBA00022553"/>
    </source>
</evidence>
<dbReference type="InterPro" id="IPR036890">
    <property type="entry name" value="HATPase_C_sf"/>
</dbReference>
<dbReference type="InterPro" id="IPR010559">
    <property type="entry name" value="Sig_transdc_His_kin_internal"/>
</dbReference>
<dbReference type="SUPFAM" id="SSF55874">
    <property type="entry name" value="ATPase domain of HSP90 chaperone/DNA topoisomerase II/histidine kinase"/>
    <property type="match status" value="1"/>
</dbReference>
<dbReference type="InterPro" id="IPR003594">
    <property type="entry name" value="HATPase_dom"/>
</dbReference>
<dbReference type="EMBL" id="BDQX01000036">
    <property type="protein sequence ID" value="GBG05963.1"/>
    <property type="molecule type" value="Genomic_DNA"/>
</dbReference>
<keyword evidence="7 14" id="KW-0812">Transmembrane</keyword>
<keyword evidence="6" id="KW-0808">Transferase</keyword>
<dbReference type="PRINTS" id="PR00344">
    <property type="entry name" value="BCTRLSENSOR"/>
</dbReference>
<dbReference type="CDD" id="cd06225">
    <property type="entry name" value="HAMP"/>
    <property type="match status" value="1"/>
</dbReference>
<dbReference type="GO" id="GO:0005886">
    <property type="term" value="C:plasma membrane"/>
    <property type="evidence" value="ECO:0007669"/>
    <property type="project" value="UniProtKB-SubCell"/>
</dbReference>
<evidence type="ECO:0000256" key="6">
    <source>
        <dbReference type="ARBA" id="ARBA00022679"/>
    </source>
</evidence>
<comment type="caution">
    <text evidence="17">The sequence shown here is derived from an EMBL/GenBank/DDBJ whole genome shotgun (WGS) entry which is preliminary data.</text>
</comment>
<dbReference type="RefSeq" id="WP_181376404.1">
    <property type="nucleotide sequence ID" value="NZ_BDQX01000036.1"/>
</dbReference>
<evidence type="ECO:0000256" key="8">
    <source>
        <dbReference type="ARBA" id="ARBA00022741"/>
    </source>
</evidence>
<dbReference type="Gene3D" id="6.10.340.10">
    <property type="match status" value="1"/>
</dbReference>
<comment type="catalytic activity">
    <reaction evidence="1">
        <text>ATP + protein L-histidine = ADP + protein N-phospho-L-histidine.</text>
        <dbReference type="EC" id="2.7.13.3"/>
    </reaction>
</comment>
<dbReference type="InterPro" id="IPR005467">
    <property type="entry name" value="His_kinase_dom"/>
</dbReference>
<evidence type="ECO:0000256" key="7">
    <source>
        <dbReference type="ARBA" id="ARBA00022692"/>
    </source>
</evidence>
<feature type="domain" description="Histidine kinase" evidence="15">
    <location>
        <begin position="396"/>
        <end position="572"/>
    </location>
</feature>
<dbReference type="PANTHER" id="PTHR34220">
    <property type="entry name" value="SENSOR HISTIDINE KINASE YPDA"/>
    <property type="match status" value="1"/>
</dbReference>
<proteinExistence type="predicted"/>
<dbReference type="GO" id="GO:0005524">
    <property type="term" value="F:ATP binding"/>
    <property type="evidence" value="ECO:0007669"/>
    <property type="project" value="UniProtKB-KW"/>
</dbReference>
<feature type="transmembrane region" description="Helical" evidence="14">
    <location>
        <begin position="284"/>
        <end position="304"/>
    </location>
</feature>